<dbReference type="HOGENOM" id="CLU_116670_2_0_7"/>
<dbReference type="PANTHER" id="PTHR34235">
    <property type="entry name" value="SLR1203 PROTEIN-RELATED"/>
    <property type="match status" value="1"/>
</dbReference>
<evidence type="ECO:0000313" key="1">
    <source>
        <dbReference type="EMBL" id="ETX08546.1"/>
    </source>
</evidence>
<evidence type="ECO:0008006" key="3">
    <source>
        <dbReference type="Google" id="ProtNLM"/>
    </source>
</evidence>
<dbReference type="Proteomes" id="UP000019140">
    <property type="component" value="Unassembled WGS sequence"/>
</dbReference>
<dbReference type="InterPro" id="IPR002636">
    <property type="entry name" value="DUF29"/>
</dbReference>
<dbReference type="PANTHER" id="PTHR34235:SF4">
    <property type="entry name" value="SLR0291 PROTEIN"/>
    <property type="match status" value="1"/>
</dbReference>
<organism evidence="1 2">
    <name type="scientific">Candidatus Entotheonella gemina</name>
    <dbReference type="NCBI Taxonomy" id="1429439"/>
    <lineage>
        <taxon>Bacteria</taxon>
        <taxon>Pseudomonadati</taxon>
        <taxon>Nitrospinota/Tectimicrobiota group</taxon>
        <taxon>Candidatus Tectimicrobiota</taxon>
        <taxon>Candidatus Entotheonellia</taxon>
        <taxon>Candidatus Entotheonellales</taxon>
        <taxon>Candidatus Entotheonellaceae</taxon>
        <taxon>Candidatus Entotheonella</taxon>
    </lineage>
</organism>
<gene>
    <name evidence="1" type="ORF">ETSY2_04750</name>
</gene>
<protein>
    <recommendedName>
        <fullName evidence="3">DUF29 domain-containing protein</fullName>
    </recommendedName>
</protein>
<sequence>MRDRLALTVCQDVEANHTADLEEWIDKVSRSDRSALESYLMRLMQHVIKWKVQPERRSRSWRNTIYNSRNQIQRLQQKRPSLNRQVIEHMWDQVLHTAQQEAEKEIQRTLPPQLLTWQEVFEDVYTFEG</sequence>
<comment type="caution">
    <text evidence="1">The sequence shown here is derived from an EMBL/GenBank/DDBJ whole genome shotgun (WGS) entry which is preliminary data.</text>
</comment>
<dbReference type="Pfam" id="PF01724">
    <property type="entry name" value="DUF29"/>
    <property type="match status" value="1"/>
</dbReference>
<keyword evidence="2" id="KW-1185">Reference proteome</keyword>
<accession>W4MF34</accession>
<dbReference type="AlphaFoldDB" id="W4MF34"/>
<proteinExistence type="predicted"/>
<dbReference type="EMBL" id="AZHX01000190">
    <property type="protein sequence ID" value="ETX08546.1"/>
    <property type="molecule type" value="Genomic_DNA"/>
</dbReference>
<name>W4MF34_9BACT</name>
<evidence type="ECO:0000313" key="2">
    <source>
        <dbReference type="Proteomes" id="UP000019140"/>
    </source>
</evidence>
<dbReference type="Gene3D" id="1.20.1220.20">
    <property type="entry name" value="Uncharcterised protein PF01724"/>
    <property type="match status" value="1"/>
</dbReference>
<reference evidence="1 2" key="1">
    <citation type="journal article" date="2014" name="Nature">
        <title>An environmental bacterial taxon with a large and distinct metabolic repertoire.</title>
        <authorList>
            <person name="Wilson M.C."/>
            <person name="Mori T."/>
            <person name="Ruckert C."/>
            <person name="Uria A.R."/>
            <person name="Helf M.J."/>
            <person name="Takada K."/>
            <person name="Gernert C."/>
            <person name="Steffens U.A."/>
            <person name="Heycke N."/>
            <person name="Schmitt S."/>
            <person name="Rinke C."/>
            <person name="Helfrich E.J."/>
            <person name="Brachmann A.O."/>
            <person name="Gurgui C."/>
            <person name="Wakimoto T."/>
            <person name="Kracht M."/>
            <person name="Crusemann M."/>
            <person name="Hentschel U."/>
            <person name="Abe I."/>
            <person name="Matsunaga S."/>
            <person name="Kalinowski J."/>
            <person name="Takeyama H."/>
            <person name="Piel J."/>
        </authorList>
    </citation>
    <scope>NUCLEOTIDE SEQUENCE [LARGE SCALE GENOMIC DNA]</scope>
    <source>
        <strain evidence="2">TSY2</strain>
    </source>
</reference>